<gene>
    <name evidence="4" type="ORF">AUCHE_05_02840</name>
</gene>
<name>K6VPS5_9MICO</name>
<dbReference type="OrthoDB" id="68195at2"/>
<reference evidence="4 5" key="1">
    <citation type="submission" date="2012-08" db="EMBL/GenBank/DDBJ databases">
        <title>Whole genome shotgun sequence of Austwickia chelonae NBRC 105200.</title>
        <authorList>
            <person name="Yoshida I."/>
            <person name="Hosoyama A."/>
            <person name="Tsuchikane K."/>
            <person name="Katsumata H."/>
            <person name="Ando Y."/>
            <person name="Ohji S."/>
            <person name="Hamada M."/>
            <person name="Tamura T."/>
            <person name="Yamazoe A."/>
            <person name="Yamazaki S."/>
            <person name="Fujita N."/>
        </authorList>
    </citation>
    <scope>NUCLEOTIDE SEQUENCE [LARGE SCALE GENOMIC DNA]</scope>
    <source>
        <strain evidence="4 5">NBRC 105200</strain>
    </source>
</reference>
<dbReference type="InterPro" id="IPR035940">
    <property type="entry name" value="CAP_sf"/>
</dbReference>
<dbReference type="eggNOG" id="COG2340">
    <property type="taxonomic scope" value="Bacteria"/>
</dbReference>
<keyword evidence="5" id="KW-1185">Reference proteome</keyword>
<evidence type="ECO:0000313" key="4">
    <source>
        <dbReference type="EMBL" id="GAB77375.1"/>
    </source>
</evidence>
<dbReference type="Pfam" id="PF00188">
    <property type="entry name" value="CAP"/>
    <property type="match status" value="1"/>
</dbReference>
<sequence>MHFVPLAAALTLAASPLSAAAPAAQAAPTAPAAAPVVSASSDMATMQEVVRLTNEQRAANGAGPVVWNTCLQTYSEKWSDTIARQGSLSHQQMTAIMSGCKQSTASENVAMGYQSSKAVVDGWMSSPGHRKNMLNPTFDQISIAMTVSPSGTKFWVMNLSKGPGSPLKPGSPAAPPKQAPVAPPKQAPVAPPKQAPVAPPKQAPSDVVEIPITEAASAKRTPGDLFGVWLKRVPGWWTVGY</sequence>
<dbReference type="EMBL" id="BAGZ01000005">
    <property type="protein sequence ID" value="GAB77375.1"/>
    <property type="molecule type" value="Genomic_DNA"/>
</dbReference>
<feature type="compositionally biased region" description="Pro residues" evidence="1">
    <location>
        <begin position="172"/>
        <end position="202"/>
    </location>
</feature>
<dbReference type="RefSeq" id="WP_006502127.1">
    <property type="nucleotide sequence ID" value="NZ_BAGZ01000005.1"/>
</dbReference>
<evidence type="ECO:0000259" key="3">
    <source>
        <dbReference type="Pfam" id="PF00188"/>
    </source>
</evidence>
<dbReference type="PANTHER" id="PTHR31157">
    <property type="entry name" value="SCP DOMAIN-CONTAINING PROTEIN"/>
    <property type="match status" value="1"/>
</dbReference>
<evidence type="ECO:0000256" key="1">
    <source>
        <dbReference type="SAM" id="MobiDB-lite"/>
    </source>
</evidence>
<feature type="chain" id="PRO_5003899175" description="SCP domain-containing protein" evidence="2">
    <location>
        <begin position="27"/>
        <end position="241"/>
    </location>
</feature>
<dbReference type="Proteomes" id="UP000008495">
    <property type="component" value="Unassembled WGS sequence"/>
</dbReference>
<accession>K6VPS5</accession>
<feature type="signal peptide" evidence="2">
    <location>
        <begin position="1"/>
        <end position="26"/>
    </location>
</feature>
<keyword evidence="2" id="KW-0732">Signal</keyword>
<dbReference type="InterPro" id="IPR014044">
    <property type="entry name" value="CAP_dom"/>
</dbReference>
<evidence type="ECO:0000256" key="2">
    <source>
        <dbReference type="SAM" id="SignalP"/>
    </source>
</evidence>
<dbReference type="STRING" id="100225.SAMN05421595_1203"/>
<evidence type="ECO:0000313" key="5">
    <source>
        <dbReference type="Proteomes" id="UP000008495"/>
    </source>
</evidence>
<feature type="domain" description="SCP" evidence="3">
    <location>
        <begin position="51"/>
        <end position="158"/>
    </location>
</feature>
<proteinExistence type="predicted"/>
<feature type="region of interest" description="Disordered" evidence="1">
    <location>
        <begin position="163"/>
        <end position="206"/>
    </location>
</feature>
<dbReference type="SUPFAM" id="SSF55797">
    <property type="entry name" value="PR-1-like"/>
    <property type="match status" value="1"/>
</dbReference>
<dbReference type="Gene3D" id="3.40.33.10">
    <property type="entry name" value="CAP"/>
    <property type="match status" value="1"/>
</dbReference>
<dbReference type="AlphaFoldDB" id="K6VPS5"/>
<comment type="caution">
    <text evidence="4">The sequence shown here is derived from an EMBL/GenBank/DDBJ whole genome shotgun (WGS) entry which is preliminary data.</text>
</comment>
<protein>
    <recommendedName>
        <fullName evidence="3">SCP domain-containing protein</fullName>
    </recommendedName>
</protein>
<organism evidence="4 5">
    <name type="scientific">Austwickia chelonae NBRC 105200</name>
    <dbReference type="NCBI Taxonomy" id="1184607"/>
    <lineage>
        <taxon>Bacteria</taxon>
        <taxon>Bacillati</taxon>
        <taxon>Actinomycetota</taxon>
        <taxon>Actinomycetes</taxon>
        <taxon>Micrococcales</taxon>
        <taxon>Dermatophilaceae</taxon>
        <taxon>Austwickia</taxon>
    </lineage>
</organism>
<dbReference type="PANTHER" id="PTHR31157:SF1">
    <property type="entry name" value="SCP DOMAIN-CONTAINING PROTEIN"/>
    <property type="match status" value="1"/>
</dbReference>
<dbReference type="CDD" id="cd05379">
    <property type="entry name" value="CAP_bacterial"/>
    <property type="match status" value="1"/>
</dbReference>